<evidence type="ECO:0000313" key="14">
    <source>
        <dbReference type="Proteomes" id="UP000002630"/>
    </source>
</evidence>
<dbReference type="EMBL" id="FN649138">
    <property type="protein sequence ID" value="CBN75383.1"/>
    <property type="molecule type" value="Genomic_DNA"/>
</dbReference>
<dbReference type="eggNOG" id="KOG3916">
    <property type="taxonomic scope" value="Eukaryota"/>
</dbReference>
<keyword evidence="6" id="KW-0812">Transmembrane</keyword>
<dbReference type="InterPro" id="IPR036020">
    <property type="entry name" value="WW_dom_sf"/>
</dbReference>
<keyword evidence="14" id="KW-1185">Reference proteome</keyword>
<evidence type="ECO:0000256" key="8">
    <source>
        <dbReference type="ARBA" id="ARBA00022989"/>
    </source>
</evidence>
<evidence type="ECO:0000259" key="12">
    <source>
        <dbReference type="PROSITE" id="PS50020"/>
    </source>
</evidence>
<reference evidence="13 14" key="1">
    <citation type="journal article" date="2010" name="Nature">
        <title>The Ectocarpus genome and the independent evolution of multicellularity in brown algae.</title>
        <authorList>
            <person name="Cock J.M."/>
            <person name="Sterck L."/>
            <person name="Rouze P."/>
            <person name="Scornet D."/>
            <person name="Allen A.E."/>
            <person name="Amoutzias G."/>
            <person name="Anthouard V."/>
            <person name="Artiguenave F."/>
            <person name="Aury J.M."/>
            <person name="Badger J.H."/>
            <person name="Beszteri B."/>
            <person name="Billiau K."/>
            <person name="Bonnet E."/>
            <person name="Bothwell J.H."/>
            <person name="Bowler C."/>
            <person name="Boyen C."/>
            <person name="Brownlee C."/>
            <person name="Carrano C.J."/>
            <person name="Charrier B."/>
            <person name="Cho G.Y."/>
            <person name="Coelho S.M."/>
            <person name="Collen J."/>
            <person name="Corre E."/>
            <person name="Da Silva C."/>
            <person name="Delage L."/>
            <person name="Delaroque N."/>
            <person name="Dittami S.M."/>
            <person name="Doulbeau S."/>
            <person name="Elias M."/>
            <person name="Farnham G."/>
            <person name="Gachon C.M."/>
            <person name="Gschloessl B."/>
            <person name="Heesch S."/>
            <person name="Jabbari K."/>
            <person name="Jubin C."/>
            <person name="Kawai H."/>
            <person name="Kimura K."/>
            <person name="Kloareg B."/>
            <person name="Kupper F.C."/>
            <person name="Lang D."/>
            <person name="Le Bail A."/>
            <person name="Leblanc C."/>
            <person name="Lerouge P."/>
            <person name="Lohr M."/>
            <person name="Lopez P.J."/>
            <person name="Martens C."/>
            <person name="Maumus F."/>
            <person name="Michel G."/>
            <person name="Miranda-Saavedra D."/>
            <person name="Morales J."/>
            <person name="Moreau H."/>
            <person name="Motomura T."/>
            <person name="Nagasato C."/>
            <person name="Napoli C.A."/>
            <person name="Nelson D.R."/>
            <person name="Nyvall-Collen P."/>
            <person name="Peters A.F."/>
            <person name="Pommier C."/>
            <person name="Potin P."/>
            <person name="Poulain J."/>
            <person name="Quesneville H."/>
            <person name="Read B."/>
            <person name="Rensing S.A."/>
            <person name="Ritter A."/>
            <person name="Rousvoal S."/>
            <person name="Samanta M."/>
            <person name="Samson G."/>
            <person name="Schroeder D.C."/>
            <person name="Segurens B."/>
            <person name="Strittmatter M."/>
            <person name="Tonon T."/>
            <person name="Tregear J.W."/>
            <person name="Valentin K."/>
            <person name="von Dassow P."/>
            <person name="Yamagishi T."/>
            <person name="Van de Peer Y."/>
            <person name="Wincker P."/>
        </authorList>
    </citation>
    <scope>NUCLEOTIDE SEQUENCE [LARGE SCALE GENOMIC DNA]</scope>
    <source>
        <strain evidence="14">Ec32 / CCAP1310/4</strain>
    </source>
</reference>
<dbReference type="GO" id="GO:0005975">
    <property type="term" value="P:carbohydrate metabolic process"/>
    <property type="evidence" value="ECO:0007669"/>
    <property type="project" value="InterPro"/>
</dbReference>
<dbReference type="SUPFAM" id="SSF51045">
    <property type="entry name" value="WW domain"/>
    <property type="match status" value="1"/>
</dbReference>
<dbReference type="InterPro" id="IPR027791">
    <property type="entry name" value="Galactosyl_T_C"/>
</dbReference>
<evidence type="ECO:0000256" key="7">
    <source>
        <dbReference type="ARBA" id="ARBA00022968"/>
    </source>
</evidence>
<gene>
    <name evidence="13" type="primary">B4GALT3</name>
    <name evidence="13" type="ORF">Esi_0090_0070</name>
</gene>
<feature type="region of interest" description="Disordered" evidence="11">
    <location>
        <begin position="32"/>
        <end position="83"/>
    </location>
</feature>
<evidence type="ECO:0000256" key="4">
    <source>
        <dbReference type="ARBA" id="ARBA00022676"/>
    </source>
</evidence>
<dbReference type="PANTHER" id="PTHR19300">
    <property type="entry name" value="BETA-1,4-GALACTOSYLTRANSFERASE"/>
    <property type="match status" value="1"/>
</dbReference>
<evidence type="ECO:0000256" key="1">
    <source>
        <dbReference type="ARBA" id="ARBA00004606"/>
    </source>
</evidence>
<dbReference type="Pfam" id="PF02709">
    <property type="entry name" value="Glyco_transf_7C"/>
    <property type="match status" value="1"/>
</dbReference>
<dbReference type="PANTHER" id="PTHR19300:SF57">
    <property type="entry name" value="BETA-1,4-N-ACETYLGALACTOSAMINYLTRANSFERASE"/>
    <property type="match status" value="1"/>
</dbReference>
<evidence type="ECO:0000256" key="2">
    <source>
        <dbReference type="ARBA" id="ARBA00004922"/>
    </source>
</evidence>
<accession>D8LTZ3</accession>
<dbReference type="Gene3D" id="3.90.550.10">
    <property type="entry name" value="Spore Coat Polysaccharide Biosynthesis Protein SpsA, Chain A"/>
    <property type="match status" value="1"/>
</dbReference>
<dbReference type="AlphaFoldDB" id="D8LTZ3"/>
<dbReference type="InterPro" id="IPR029044">
    <property type="entry name" value="Nucleotide-diphossugar_trans"/>
</dbReference>
<evidence type="ECO:0000256" key="10">
    <source>
        <dbReference type="ARBA" id="ARBA00023180"/>
    </source>
</evidence>
<dbReference type="InterPro" id="IPR001202">
    <property type="entry name" value="WW_dom"/>
</dbReference>
<evidence type="ECO:0000256" key="11">
    <source>
        <dbReference type="SAM" id="MobiDB-lite"/>
    </source>
</evidence>
<protein>
    <submittedName>
        <fullName evidence="13">Beta-1,4-galactosyltransferase, family GT7</fullName>
        <ecNumber evidence="13">2.4.1.22</ecNumber>
    </submittedName>
</protein>
<comment type="pathway">
    <text evidence="2">Protein modification; protein glycosylation.</text>
</comment>
<evidence type="ECO:0000256" key="3">
    <source>
        <dbReference type="ARBA" id="ARBA00005735"/>
    </source>
</evidence>
<keyword evidence="5 13" id="KW-0808">Transferase</keyword>
<dbReference type="Pfam" id="PF00397">
    <property type="entry name" value="WW"/>
    <property type="match status" value="1"/>
</dbReference>
<dbReference type="GO" id="GO:0004461">
    <property type="term" value="F:lactose synthase activity"/>
    <property type="evidence" value="ECO:0007669"/>
    <property type="project" value="UniProtKB-EC"/>
</dbReference>
<dbReference type="CDD" id="cd00201">
    <property type="entry name" value="WW"/>
    <property type="match status" value="1"/>
</dbReference>
<proteinExistence type="inferred from homology"/>
<keyword evidence="4 13" id="KW-0328">Glycosyltransferase</keyword>
<comment type="similarity">
    <text evidence="3">Belongs to the glycosyltransferase 7 family.</text>
</comment>
<dbReference type="GO" id="GO:0005794">
    <property type="term" value="C:Golgi apparatus"/>
    <property type="evidence" value="ECO:0007669"/>
    <property type="project" value="TreeGrafter"/>
</dbReference>
<dbReference type="InterPro" id="IPR003859">
    <property type="entry name" value="Galactosyl_T"/>
</dbReference>
<keyword evidence="10" id="KW-0325">Glycoprotein</keyword>
<evidence type="ECO:0000256" key="6">
    <source>
        <dbReference type="ARBA" id="ARBA00022692"/>
    </source>
</evidence>
<dbReference type="Proteomes" id="UP000002630">
    <property type="component" value="Linkage Group LG26"/>
</dbReference>
<dbReference type="InParanoid" id="D8LTZ3"/>
<dbReference type="SUPFAM" id="SSF53448">
    <property type="entry name" value="Nucleotide-diphospho-sugar transferases"/>
    <property type="match status" value="1"/>
</dbReference>
<keyword evidence="7" id="KW-0735">Signal-anchor</keyword>
<keyword evidence="9" id="KW-0472">Membrane</keyword>
<evidence type="ECO:0000313" key="13">
    <source>
        <dbReference type="EMBL" id="CBN75383.1"/>
    </source>
</evidence>
<keyword evidence="8" id="KW-1133">Transmembrane helix</keyword>
<comment type="subcellular location">
    <subcellularLocation>
        <location evidence="1">Membrane</location>
        <topology evidence="1">Single-pass type II membrane protein</topology>
    </subcellularLocation>
</comment>
<dbReference type="Pfam" id="PF13733">
    <property type="entry name" value="Glyco_transf_7N"/>
    <property type="match status" value="1"/>
</dbReference>
<dbReference type="GO" id="GO:0016020">
    <property type="term" value="C:membrane"/>
    <property type="evidence" value="ECO:0007669"/>
    <property type="project" value="UniProtKB-SubCell"/>
</dbReference>
<dbReference type="OrthoDB" id="10016069at2759"/>
<dbReference type="PROSITE" id="PS50020">
    <property type="entry name" value="WW_DOMAIN_2"/>
    <property type="match status" value="1"/>
</dbReference>
<dbReference type="InterPro" id="IPR027995">
    <property type="entry name" value="Galactosyl_T_N"/>
</dbReference>
<dbReference type="OMA" id="MVKWEAL"/>
<sequence>MQYHDGRKLPPGWVRCVSSKFGRDYFFDTQTGESTWFAPTAPPPPPPSRQEGEEEDLESFSPPPAKRSRQEGPSSLPPQDGGKTKVAVVVPYRDLDPAQRRSAHLEQFVPYMEDFLERAVGGAGGEFRVYVVEQSTDDGLKFNRGKLLNIGFDLARKEGAQVFLLHDVDLLPSNELARWYATVPERPVHVARVWKQYSNNPKYFGGVVAFNRKDFEAINGFPNTFWGWGGEDDEMYSRIVEARLEPQKAEVGEFKDLEGLDLPTKLNLLRQNEQWKCQVKKEALEEHSNTWRQNGLADLKYKVLGRTSLGKGTEKITVEVGLNGHWTDTITRWQDLPKKGT</sequence>
<dbReference type="EMBL" id="FN649751">
    <property type="protein sequence ID" value="CBN75383.1"/>
    <property type="molecule type" value="Genomic_DNA"/>
</dbReference>
<name>D8LTZ3_ECTSI</name>
<dbReference type="EC" id="2.4.1.22" evidence="13"/>
<evidence type="ECO:0000256" key="9">
    <source>
        <dbReference type="ARBA" id="ARBA00023136"/>
    </source>
</evidence>
<dbReference type="SMART" id="SM00456">
    <property type="entry name" value="WW"/>
    <property type="match status" value="1"/>
</dbReference>
<dbReference type="Gene3D" id="2.20.70.10">
    <property type="match status" value="1"/>
</dbReference>
<organism evidence="13 14">
    <name type="scientific">Ectocarpus siliculosus</name>
    <name type="common">Brown alga</name>
    <name type="synonym">Conferva siliculosa</name>
    <dbReference type="NCBI Taxonomy" id="2880"/>
    <lineage>
        <taxon>Eukaryota</taxon>
        <taxon>Sar</taxon>
        <taxon>Stramenopiles</taxon>
        <taxon>Ochrophyta</taxon>
        <taxon>PX clade</taxon>
        <taxon>Phaeophyceae</taxon>
        <taxon>Ectocarpales</taxon>
        <taxon>Ectocarpaceae</taxon>
        <taxon>Ectocarpus</taxon>
    </lineage>
</organism>
<dbReference type="PRINTS" id="PR02050">
    <property type="entry name" value="B14GALTRFASE"/>
</dbReference>
<dbReference type="STRING" id="2880.D8LTZ3"/>
<dbReference type="UniPathway" id="UPA00378"/>
<feature type="domain" description="WW" evidence="12">
    <location>
        <begin position="7"/>
        <end position="41"/>
    </location>
</feature>
<evidence type="ECO:0000256" key="5">
    <source>
        <dbReference type="ARBA" id="ARBA00022679"/>
    </source>
</evidence>